<feature type="transmembrane region" description="Helical" evidence="7">
    <location>
        <begin position="124"/>
        <end position="142"/>
    </location>
</feature>
<comment type="subcellular location">
    <subcellularLocation>
        <location evidence="1">Secreted</location>
    </subcellularLocation>
</comment>
<sequence>MKKGILTTHSAGNSGPAEVSVSSVAPWILTVAASTADRRIINNFSFRIWKRCFRRMFWCVLCTGCLKSSLVKEKIVVCDSYNGDSEARRAGAQGAILTNWNNEASISSMVTIFIIETKTMAKNGALLVAYAFSIILILGMSLPEASSHCSEYPAQDCAEGCLDPDRVKGKYVMCDNFGGLIEADRAGARGAVLKNHGSLLYPFSIILMLAVSLPSEAADQEDRKTYIVYLGSLPKDQLFSPLSHHIGILESITESSSPSNLLVRSYKKSFNGFAAKLTDRERERLANMEGVVSVFLSTTYQLQTTRSWDFLGFSEKVKRNPTVESNAYFRKRGEEGRRQREENREFENYVV</sequence>
<dbReference type="GO" id="GO:0004252">
    <property type="term" value="F:serine-type endopeptidase activity"/>
    <property type="evidence" value="ECO:0007669"/>
    <property type="project" value="InterPro"/>
</dbReference>
<dbReference type="InterPro" id="IPR045051">
    <property type="entry name" value="SBT"/>
</dbReference>
<keyword evidence="6" id="KW-0720">Serine protease</keyword>
<evidence type="ECO:0000256" key="4">
    <source>
        <dbReference type="ARBA" id="ARBA00022729"/>
    </source>
</evidence>
<evidence type="ECO:0000256" key="2">
    <source>
        <dbReference type="ARBA" id="ARBA00011073"/>
    </source>
</evidence>
<comment type="caution">
    <text evidence="9">The sequence shown here is derived from an EMBL/GenBank/DDBJ whole genome shotgun (WGS) entry which is preliminary data.</text>
</comment>
<dbReference type="SUPFAM" id="SSF52743">
    <property type="entry name" value="Subtilisin-like"/>
    <property type="match status" value="1"/>
</dbReference>
<keyword evidence="5" id="KW-0378">Hydrolase</keyword>
<reference evidence="9 10" key="1">
    <citation type="submission" date="2018-10" db="EMBL/GenBank/DDBJ databases">
        <title>A high-quality apple genome assembly.</title>
        <authorList>
            <person name="Hu J."/>
        </authorList>
    </citation>
    <scope>NUCLEOTIDE SEQUENCE [LARGE SCALE GENOMIC DNA]</scope>
    <source>
        <strain evidence="10">cv. HFTH1</strain>
        <tissue evidence="9">Young leaf</tissue>
    </source>
</reference>
<keyword evidence="7" id="KW-0812">Transmembrane</keyword>
<evidence type="ECO:0000256" key="3">
    <source>
        <dbReference type="ARBA" id="ARBA00022670"/>
    </source>
</evidence>
<evidence type="ECO:0000313" key="9">
    <source>
        <dbReference type="EMBL" id="RXH93885.1"/>
    </source>
</evidence>
<accession>A0A498JG91</accession>
<evidence type="ECO:0000259" key="8">
    <source>
        <dbReference type="Pfam" id="PF05922"/>
    </source>
</evidence>
<keyword evidence="10" id="KW-1185">Reference proteome</keyword>
<evidence type="ECO:0000256" key="7">
    <source>
        <dbReference type="SAM" id="Phobius"/>
    </source>
</evidence>
<gene>
    <name evidence="9" type="ORF">DVH24_015952</name>
</gene>
<dbReference type="InterPro" id="IPR010259">
    <property type="entry name" value="S8pro/Inhibitor_I9"/>
</dbReference>
<dbReference type="EMBL" id="RDQH01000333">
    <property type="protein sequence ID" value="RXH93885.1"/>
    <property type="molecule type" value="Genomic_DNA"/>
</dbReference>
<dbReference type="InterPro" id="IPR037045">
    <property type="entry name" value="S8pro/Inhibitor_I9_sf"/>
</dbReference>
<dbReference type="InterPro" id="IPR036852">
    <property type="entry name" value="Peptidase_S8/S53_dom_sf"/>
</dbReference>
<dbReference type="Gene3D" id="3.30.70.80">
    <property type="entry name" value="Peptidase S8 propeptide/proteinase inhibitor I9"/>
    <property type="match status" value="1"/>
</dbReference>
<keyword evidence="7" id="KW-0472">Membrane</keyword>
<dbReference type="Proteomes" id="UP000290289">
    <property type="component" value="Chromosome 7"/>
</dbReference>
<protein>
    <recommendedName>
        <fullName evidence="8">Inhibitor I9 domain-containing protein</fullName>
    </recommendedName>
</protein>
<dbReference type="Pfam" id="PF05922">
    <property type="entry name" value="Inhibitor_I9"/>
    <property type="match status" value="1"/>
</dbReference>
<dbReference type="GO" id="GO:0005576">
    <property type="term" value="C:extracellular region"/>
    <property type="evidence" value="ECO:0007669"/>
    <property type="project" value="UniProtKB-SubCell"/>
</dbReference>
<comment type="similarity">
    <text evidence="2">Belongs to the peptidase S8 family.</text>
</comment>
<feature type="domain" description="Inhibitor I9" evidence="8">
    <location>
        <begin position="225"/>
        <end position="303"/>
    </location>
</feature>
<keyword evidence="4" id="KW-0732">Signal</keyword>
<dbReference type="FunFam" id="3.30.70.80:FF:000002">
    <property type="entry name" value="Subtilisin-like protease SBT5.3"/>
    <property type="match status" value="1"/>
</dbReference>
<evidence type="ECO:0000313" key="10">
    <source>
        <dbReference type="Proteomes" id="UP000290289"/>
    </source>
</evidence>
<evidence type="ECO:0000256" key="1">
    <source>
        <dbReference type="ARBA" id="ARBA00004613"/>
    </source>
</evidence>
<dbReference type="PANTHER" id="PTHR10795">
    <property type="entry name" value="PROPROTEIN CONVERTASE SUBTILISIN/KEXIN"/>
    <property type="match status" value="1"/>
</dbReference>
<proteinExistence type="inferred from homology"/>
<name>A0A498JG91_MALDO</name>
<keyword evidence="3" id="KW-0645">Protease</keyword>
<keyword evidence="7" id="KW-1133">Transmembrane helix</keyword>
<evidence type="ECO:0000256" key="5">
    <source>
        <dbReference type="ARBA" id="ARBA00022801"/>
    </source>
</evidence>
<dbReference type="AlphaFoldDB" id="A0A498JG91"/>
<dbReference type="CDD" id="cd02120">
    <property type="entry name" value="PA_subtilisin_like"/>
    <property type="match status" value="1"/>
</dbReference>
<dbReference type="GO" id="GO:0006508">
    <property type="term" value="P:proteolysis"/>
    <property type="evidence" value="ECO:0007669"/>
    <property type="project" value="UniProtKB-KW"/>
</dbReference>
<organism evidence="9 10">
    <name type="scientific">Malus domestica</name>
    <name type="common">Apple</name>
    <name type="synonym">Pyrus malus</name>
    <dbReference type="NCBI Taxonomy" id="3750"/>
    <lineage>
        <taxon>Eukaryota</taxon>
        <taxon>Viridiplantae</taxon>
        <taxon>Streptophyta</taxon>
        <taxon>Embryophyta</taxon>
        <taxon>Tracheophyta</taxon>
        <taxon>Spermatophyta</taxon>
        <taxon>Magnoliopsida</taxon>
        <taxon>eudicotyledons</taxon>
        <taxon>Gunneridae</taxon>
        <taxon>Pentapetalae</taxon>
        <taxon>rosids</taxon>
        <taxon>fabids</taxon>
        <taxon>Rosales</taxon>
        <taxon>Rosaceae</taxon>
        <taxon>Amygdaloideae</taxon>
        <taxon>Maleae</taxon>
        <taxon>Malus</taxon>
    </lineage>
</organism>
<dbReference type="Gene3D" id="3.40.50.200">
    <property type="entry name" value="Peptidase S8/S53 domain"/>
    <property type="match status" value="1"/>
</dbReference>
<evidence type="ECO:0000256" key="6">
    <source>
        <dbReference type="ARBA" id="ARBA00022825"/>
    </source>
</evidence>